<reference evidence="11 12" key="1">
    <citation type="submission" date="2019-02" db="EMBL/GenBank/DDBJ databases">
        <title>Deep-cultivation of Planctomycetes and their phenomic and genomic characterization uncovers novel biology.</title>
        <authorList>
            <person name="Wiegand S."/>
            <person name="Jogler M."/>
            <person name="Boedeker C."/>
            <person name="Pinto D."/>
            <person name="Vollmers J."/>
            <person name="Rivas-Marin E."/>
            <person name="Kohn T."/>
            <person name="Peeters S.H."/>
            <person name="Heuer A."/>
            <person name="Rast P."/>
            <person name="Oberbeckmann S."/>
            <person name="Bunk B."/>
            <person name="Jeske O."/>
            <person name="Meyerdierks A."/>
            <person name="Storesund J.E."/>
            <person name="Kallscheuer N."/>
            <person name="Luecker S."/>
            <person name="Lage O.M."/>
            <person name="Pohl T."/>
            <person name="Merkel B.J."/>
            <person name="Hornburger P."/>
            <person name="Mueller R.-W."/>
            <person name="Bruemmer F."/>
            <person name="Labrenz M."/>
            <person name="Spormann A.M."/>
            <person name="Op Den Camp H."/>
            <person name="Overmann J."/>
            <person name="Amann R."/>
            <person name="Jetten M.S.M."/>
            <person name="Mascher T."/>
            <person name="Medema M.H."/>
            <person name="Devos D.P."/>
            <person name="Kaster A.-K."/>
            <person name="Ovreas L."/>
            <person name="Rohde M."/>
            <person name="Galperin M.Y."/>
            <person name="Jogler C."/>
        </authorList>
    </citation>
    <scope>NUCLEOTIDE SEQUENCE [LARGE SCALE GENOMIC DNA]</scope>
    <source>
        <strain evidence="11 12">Pan14r</strain>
    </source>
</reference>
<feature type="binding site" description="in other chain" evidence="8">
    <location>
        <begin position="38"/>
        <end position="41"/>
    </location>
    <ligand>
        <name>IMP</name>
        <dbReference type="ChEBI" id="CHEBI:58053"/>
        <note>ligand shared between dimeric partners</note>
    </ligand>
</feature>
<dbReference type="GO" id="GO:0005737">
    <property type="term" value="C:cytoplasm"/>
    <property type="evidence" value="ECO:0007669"/>
    <property type="project" value="UniProtKB-SubCell"/>
</dbReference>
<dbReference type="RefSeq" id="WP_146438908.1">
    <property type="nucleotide sequence ID" value="NZ_SJPL01000001.1"/>
</dbReference>
<dbReference type="GO" id="GO:0044208">
    <property type="term" value="P:'de novo' AMP biosynthetic process"/>
    <property type="evidence" value="ECO:0007669"/>
    <property type="project" value="UniProtKB-UniRule"/>
</dbReference>
<feature type="binding site" description="in other chain" evidence="8">
    <location>
        <begin position="13"/>
        <end position="16"/>
    </location>
    <ligand>
        <name>IMP</name>
        <dbReference type="ChEBI" id="CHEBI:58053"/>
        <note>ligand shared between dimeric partners</note>
    </ligand>
</feature>
<dbReference type="NCBIfam" id="NF002223">
    <property type="entry name" value="PRK01117.1"/>
    <property type="match status" value="1"/>
</dbReference>
<dbReference type="GO" id="GO:0046040">
    <property type="term" value="P:IMP metabolic process"/>
    <property type="evidence" value="ECO:0007669"/>
    <property type="project" value="TreeGrafter"/>
</dbReference>
<proteinExistence type="inferred from homology"/>
<feature type="binding site" evidence="8">
    <location>
        <begin position="12"/>
        <end position="18"/>
    </location>
    <ligand>
        <name>GTP</name>
        <dbReference type="ChEBI" id="CHEBI:37565"/>
    </ligand>
</feature>
<dbReference type="NCBIfam" id="TIGR00184">
    <property type="entry name" value="purA"/>
    <property type="match status" value="1"/>
</dbReference>
<dbReference type="GO" id="GO:0004019">
    <property type="term" value="F:adenylosuccinate synthase activity"/>
    <property type="evidence" value="ECO:0007669"/>
    <property type="project" value="UniProtKB-UniRule"/>
</dbReference>
<evidence type="ECO:0000256" key="10">
    <source>
        <dbReference type="RuleBase" id="RU000520"/>
    </source>
</evidence>
<dbReference type="InterPro" id="IPR027417">
    <property type="entry name" value="P-loop_NTPase"/>
</dbReference>
<comment type="cofactor">
    <cofactor evidence="8">
        <name>Mg(2+)</name>
        <dbReference type="ChEBI" id="CHEBI:18420"/>
    </cofactor>
    <text evidence="8">Binds 1 Mg(2+) ion per subunit.</text>
</comment>
<dbReference type="InterPro" id="IPR042110">
    <property type="entry name" value="Adenylosuccinate_synth_dom2"/>
</dbReference>
<feature type="binding site" evidence="8">
    <location>
        <begin position="304"/>
        <end position="310"/>
    </location>
    <ligand>
        <name>substrate</name>
    </ligand>
</feature>
<evidence type="ECO:0000256" key="2">
    <source>
        <dbReference type="ARBA" id="ARBA00022598"/>
    </source>
</evidence>
<dbReference type="Gene3D" id="3.90.170.10">
    <property type="entry name" value="Adenylosuccinate Synthetase, subunit A, domain 3"/>
    <property type="match status" value="1"/>
</dbReference>
<feature type="binding site" evidence="8">
    <location>
        <begin position="418"/>
        <end position="420"/>
    </location>
    <ligand>
        <name>GTP</name>
        <dbReference type="ChEBI" id="CHEBI:37565"/>
    </ligand>
</feature>
<feature type="binding site" description="in other chain" evidence="8">
    <location>
        <position position="308"/>
    </location>
    <ligand>
        <name>IMP</name>
        <dbReference type="ChEBI" id="CHEBI:58053"/>
        <note>ligand shared between dimeric partners</note>
    </ligand>
</feature>
<evidence type="ECO:0000256" key="8">
    <source>
        <dbReference type="HAMAP-Rule" id="MF_00011"/>
    </source>
</evidence>
<dbReference type="InterPro" id="IPR001114">
    <property type="entry name" value="Adenylosuccinate_synthetase"/>
</dbReference>
<dbReference type="SUPFAM" id="SSF52540">
    <property type="entry name" value="P-loop containing nucleoside triphosphate hydrolases"/>
    <property type="match status" value="1"/>
</dbReference>
<feature type="binding site" evidence="8">
    <location>
        <position position="40"/>
    </location>
    <ligand>
        <name>Mg(2+)</name>
        <dbReference type="ChEBI" id="CHEBI:18420"/>
    </ligand>
</feature>
<feature type="binding site" evidence="8">
    <location>
        <begin position="336"/>
        <end position="338"/>
    </location>
    <ligand>
        <name>GTP</name>
        <dbReference type="ChEBI" id="CHEBI:37565"/>
    </ligand>
</feature>
<comment type="function">
    <text evidence="8">Plays an important role in the de novo pathway of purine nucleotide biosynthesis. Catalyzes the first committed step in the biosynthesis of AMP from IMP.</text>
</comment>
<feature type="binding site" description="in other chain" evidence="8">
    <location>
        <position position="244"/>
    </location>
    <ligand>
        <name>IMP</name>
        <dbReference type="ChEBI" id="CHEBI:58053"/>
        <note>ligand shared between dimeric partners</note>
    </ligand>
</feature>
<keyword evidence="3 8" id="KW-0479">Metal-binding</keyword>
<comment type="pathway">
    <text evidence="8 10">Purine metabolism; AMP biosynthesis via de novo pathway; AMP from IMP: step 1/2.</text>
</comment>
<keyword evidence="6 8" id="KW-0460">Magnesium</keyword>
<dbReference type="InterPro" id="IPR018220">
    <property type="entry name" value="Adenylosuccin_syn_GTP-bd"/>
</dbReference>
<dbReference type="Gene3D" id="3.40.440.10">
    <property type="entry name" value="Adenylosuccinate Synthetase, subunit A, domain 1"/>
    <property type="match status" value="1"/>
</dbReference>
<protein>
    <recommendedName>
        <fullName evidence="8 10">Adenylosuccinate synthetase</fullName>
        <shortName evidence="8">AMPSase</shortName>
        <shortName evidence="8">AdSS</shortName>
        <ecNumber evidence="8 10">6.3.4.4</ecNumber>
    </recommendedName>
    <alternativeName>
        <fullName evidence="8">IMP--aspartate ligase</fullName>
    </alternativeName>
</protein>
<dbReference type="GO" id="GO:0000287">
    <property type="term" value="F:magnesium ion binding"/>
    <property type="evidence" value="ECO:0007669"/>
    <property type="project" value="UniProtKB-UniRule"/>
</dbReference>
<evidence type="ECO:0000256" key="1">
    <source>
        <dbReference type="ARBA" id="ARBA00011738"/>
    </source>
</evidence>
<dbReference type="PROSITE" id="PS01266">
    <property type="entry name" value="ADENYLOSUCCIN_SYN_1"/>
    <property type="match status" value="1"/>
</dbReference>
<comment type="similarity">
    <text evidence="8 10">Belongs to the adenylosuccinate synthetase family.</text>
</comment>
<sequence>MSGTCVIGLQWGDEAKGKLVDLLAPRFDLVVRYQGGANAGHTVVAGDETYKLHHIPSGILHAGVQNLITPGVVINPATMLDEIDALAARGVDCRKNLRISERAHLVMPWHRLEDATINATEVRGESIGTTNRGIGPCYRDKVGRTHAIRMADLNQECRDDRIRTVAQQKVQMLKGLGATEEDLAEIAPDNVVALAASWAERLDGMIGDTTDFLLDEAEANRRILFEGAQGALLDIDHGTYPFVTSSNSSGVGVCAGAGVPPKHINTVIGVCKAYSTRVGGGPFPTELHDSIGDRIRELGNEFGTTTGRPRRCGWFDAVAVRYTARLSGVTRLALMMMDVLAHLDELKVCVAYELDGKRIDRVPSHAEELRRCKPILETMPGWKSPVDDVRKFDEFPAGALDYVRWIEELVGVPVGILSVGPDRAQTIFTDSSSGLALASAD</sequence>
<evidence type="ECO:0000256" key="9">
    <source>
        <dbReference type="PROSITE-ProRule" id="PRU10134"/>
    </source>
</evidence>
<dbReference type="PANTHER" id="PTHR11846">
    <property type="entry name" value="ADENYLOSUCCINATE SYNTHETASE"/>
    <property type="match status" value="1"/>
</dbReference>
<organism evidence="11 12">
    <name type="scientific">Crateriforma conspicua</name>
    <dbReference type="NCBI Taxonomy" id="2527996"/>
    <lineage>
        <taxon>Bacteria</taxon>
        <taxon>Pseudomonadati</taxon>
        <taxon>Planctomycetota</taxon>
        <taxon>Planctomycetia</taxon>
        <taxon>Planctomycetales</taxon>
        <taxon>Planctomycetaceae</taxon>
        <taxon>Crateriforma</taxon>
    </lineage>
</organism>
<evidence type="ECO:0000313" key="12">
    <source>
        <dbReference type="Proteomes" id="UP000317238"/>
    </source>
</evidence>
<dbReference type="HAMAP" id="MF_00011">
    <property type="entry name" value="Adenylosucc_synth"/>
    <property type="match status" value="1"/>
</dbReference>
<comment type="caution">
    <text evidence="11">The sequence shown here is derived from an EMBL/GenBank/DDBJ whole genome shotgun (WGS) entry which is preliminary data.</text>
</comment>
<dbReference type="InterPro" id="IPR042111">
    <property type="entry name" value="Adenylosuccinate_synth_dom3"/>
</dbReference>
<feature type="active site" evidence="9">
    <location>
        <position position="141"/>
    </location>
</feature>
<feature type="binding site" evidence="8">
    <location>
        <position position="310"/>
    </location>
    <ligand>
        <name>GTP</name>
        <dbReference type="ChEBI" id="CHEBI:37565"/>
    </ligand>
</feature>
<feature type="active site" description="Proton donor" evidence="8">
    <location>
        <position position="41"/>
    </location>
</feature>
<keyword evidence="4 8" id="KW-0547">Nucleotide-binding</keyword>
<evidence type="ECO:0000256" key="3">
    <source>
        <dbReference type="ARBA" id="ARBA00022723"/>
    </source>
</evidence>
<evidence type="ECO:0000256" key="6">
    <source>
        <dbReference type="ARBA" id="ARBA00022842"/>
    </source>
</evidence>
<dbReference type="AlphaFoldDB" id="A0A5C5Y179"/>
<keyword evidence="7 8" id="KW-0342">GTP-binding</keyword>
<dbReference type="FunFam" id="3.90.170.10:FF:000001">
    <property type="entry name" value="Adenylosuccinate synthetase"/>
    <property type="match status" value="1"/>
</dbReference>
<comment type="catalytic activity">
    <reaction evidence="8 10">
        <text>IMP + L-aspartate + GTP = N(6)-(1,2-dicarboxyethyl)-AMP + GDP + phosphate + 2 H(+)</text>
        <dbReference type="Rhea" id="RHEA:15753"/>
        <dbReference type="ChEBI" id="CHEBI:15378"/>
        <dbReference type="ChEBI" id="CHEBI:29991"/>
        <dbReference type="ChEBI" id="CHEBI:37565"/>
        <dbReference type="ChEBI" id="CHEBI:43474"/>
        <dbReference type="ChEBI" id="CHEBI:57567"/>
        <dbReference type="ChEBI" id="CHEBI:58053"/>
        <dbReference type="ChEBI" id="CHEBI:58189"/>
        <dbReference type="EC" id="6.3.4.4"/>
    </reaction>
</comment>
<evidence type="ECO:0000256" key="5">
    <source>
        <dbReference type="ARBA" id="ARBA00022755"/>
    </source>
</evidence>
<feature type="binding site" evidence="8">
    <location>
        <position position="144"/>
    </location>
    <ligand>
        <name>IMP</name>
        <dbReference type="ChEBI" id="CHEBI:58053"/>
        <note>ligand shared between dimeric partners</note>
    </ligand>
</feature>
<keyword evidence="12" id="KW-1185">Reference proteome</keyword>
<dbReference type="PANTHER" id="PTHR11846:SF0">
    <property type="entry name" value="ADENYLOSUCCINATE SYNTHETASE"/>
    <property type="match status" value="1"/>
</dbReference>
<dbReference type="UniPathway" id="UPA00075">
    <property type="reaction ID" value="UER00335"/>
</dbReference>
<keyword evidence="5 8" id="KW-0658">Purine biosynthesis</keyword>
<dbReference type="Gene3D" id="1.10.300.10">
    <property type="entry name" value="Adenylosuccinate Synthetase, subunit A, domain 2"/>
    <property type="match status" value="1"/>
</dbReference>
<dbReference type="InterPro" id="IPR033128">
    <property type="entry name" value="Adenylosuccin_syn_Lys_AS"/>
</dbReference>
<dbReference type="SMART" id="SM00788">
    <property type="entry name" value="Adenylsucc_synt"/>
    <property type="match status" value="1"/>
</dbReference>
<comment type="subcellular location">
    <subcellularLocation>
        <location evidence="8">Cytoplasm</location>
    </subcellularLocation>
</comment>
<dbReference type="EC" id="6.3.4.4" evidence="8 10"/>
<comment type="subunit">
    <text evidence="1 8">Homodimer.</text>
</comment>
<dbReference type="Pfam" id="PF00709">
    <property type="entry name" value="Adenylsucc_synt"/>
    <property type="match status" value="1"/>
</dbReference>
<dbReference type="EMBL" id="SJPL01000001">
    <property type="protein sequence ID" value="TWT69506.1"/>
    <property type="molecule type" value="Genomic_DNA"/>
</dbReference>
<feature type="binding site" description="in other chain" evidence="8">
    <location>
        <position position="229"/>
    </location>
    <ligand>
        <name>IMP</name>
        <dbReference type="ChEBI" id="CHEBI:58053"/>
        <note>ligand shared between dimeric partners</note>
    </ligand>
</feature>
<feature type="active site" description="Proton acceptor" evidence="8">
    <location>
        <position position="13"/>
    </location>
</feature>
<evidence type="ECO:0000256" key="4">
    <source>
        <dbReference type="ARBA" id="ARBA00022741"/>
    </source>
</evidence>
<evidence type="ECO:0000313" key="11">
    <source>
        <dbReference type="EMBL" id="TWT69506.1"/>
    </source>
</evidence>
<evidence type="ECO:0000256" key="7">
    <source>
        <dbReference type="ARBA" id="ARBA00023134"/>
    </source>
</evidence>
<keyword evidence="2 8" id="KW-0436">Ligase</keyword>
<dbReference type="CDD" id="cd03108">
    <property type="entry name" value="AdSS"/>
    <property type="match status" value="1"/>
</dbReference>
<dbReference type="OrthoDB" id="9807553at2"/>
<accession>A0A5C5Y179</accession>
<dbReference type="Proteomes" id="UP000317238">
    <property type="component" value="Unassembled WGS sequence"/>
</dbReference>
<dbReference type="InterPro" id="IPR042109">
    <property type="entry name" value="Adenylosuccinate_synth_dom1"/>
</dbReference>
<feature type="binding site" evidence="8">
    <location>
        <begin position="40"/>
        <end position="42"/>
    </location>
    <ligand>
        <name>GTP</name>
        <dbReference type="ChEBI" id="CHEBI:37565"/>
    </ligand>
</feature>
<dbReference type="PROSITE" id="PS00513">
    <property type="entry name" value="ADENYLOSUCCIN_SYN_2"/>
    <property type="match status" value="1"/>
</dbReference>
<gene>
    <name evidence="8 11" type="primary">purA</name>
    <name evidence="11" type="ORF">Pan14r_17940</name>
</gene>
<name>A0A5C5Y179_9PLAN</name>
<keyword evidence="8" id="KW-0963">Cytoplasm</keyword>
<feature type="binding site" evidence="8">
    <location>
        <position position="13"/>
    </location>
    <ligand>
        <name>Mg(2+)</name>
        <dbReference type="ChEBI" id="CHEBI:18420"/>
    </ligand>
</feature>
<feature type="binding site" description="in other chain" evidence="8">
    <location>
        <position position="130"/>
    </location>
    <ligand>
        <name>IMP</name>
        <dbReference type="ChEBI" id="CHEBI:58053"/>
        <note>ligand shared between dimeric partners</note>
    </ligand>
</feature>
<dbReference type="GO" id="GO:0005525">
    <property type="term" value="F:GTP binding"/>
    <property type="evidence" value="ECO:0007669"/>
    <property type="project" value="UniProtKB-UniRule"/>
</dbReference>